<dbReference type="Proteomes" id="UP001168821">
    <property type="component" value="Unassembled WGS sequence"/>
</dbReference>
<dbReference type="Pfam" id="PF00412">
    <property type="entry name" value="LIM"/>
    <property type="match status" value="2"/>
</dbReference>
<keyword evidence="4" id="KW-0677">Repeat</keyword>
<dbReference type="GO" id="GO:0007517">
    <property type="term" value="P:muscle organ development"/>
    <property type="evidence" value="ECO:0007669"/>
    <property type="project" value="UniProtKB-KW"/>
</dbReference>
<evidence type="ECO:0000256" key="8">
    <source>
        <dbReference type="PROSITE-ProRule" id="PRU00125"/>
    </source>
</evidence>
<keyword evidence="5 8" id="KW-0862">Zinc</keyword>
<proteinExistence type="predicted"/>
<dbReference type="PANTHER" id="PTHR24215:SF35">
    <property type="entry name" value="MUSCLE LIM PROTEIN MLP84B"/>
    <property type="match status" value="1"/>
</dbReference>
<dbReference type="CDD" id="cd09326">
    <property type="entry name" value="LIM_CRP_like"/>
    <property type="match status" value="1"/>
</dbReference>
<dbReference type="PROSITE" id="PS50023">
    <property type="entry name" value="LIM_DOMAIN_2"/>
    <property type="match status" value="2"/>
</dbReference>
<evidence type="ECO:0000256" key="9">
    <source>
        <dbReference type="SAM" id="MobiDB-lite"/>
    </source>
</evidence>
<evidence type="ECO:0000256" key="1">
    <source>
        <dbReference type="ARBA" id="ARBA00004123"/>
    </source>
</evidence>
<reference evidence="11" key="1">
    <citation type="journal article" date="2023" name="G3 (Bethesda)">
        <title>Whole genome assemblies of Zophobas morio and Tenebrio molitor.</title>
        <authorList>
            <person name="Kaur S."/>
            <person name="Stinson S.A."/>
            <person name="diCenzo G.C."/>
        </authorList>
    </citation>
    <scope>NUCLEOTIDE SEQUENCE</scope>
    <source>
        <strain evidence="11">QUZm001</strain>
    </source>
</reference>
<sequence>MSNPKCPRCQSNVYSAEEILGAGQKWHKSCFKCKICDTKLATKSECLTSTDSQRQQSKQTQSSTPRDLSQYKGKDVCPACDKKVYHAEKVVGAGCSYHRSCFKCYSCSKPLDSTTVTDRDGAIYCKGCYAKNFGPKGYGYGVGSGALHLTK</sequence>
<dbReference type="Gene3D" id="2.10.110.10">
    <property type="entry name" value="Cysteine Rich Protein"/>
    <property type="match status" value="2"/>
</dbReference>
<dbReference type="PROSITE" id="PS00478">
    <property type="entry name" value="LIM_DOMAIN_1"/>
    <property type="match status" value="2"/>
</dbReference>
<dbReference type="PANTHER" id="PTHR24215">
    <property type="entry name" value="RHO-GTPASE-ACTIVATING PROTEIN LRG1"/>
    <property type="match status" value="1"/>
</dbReference>
<keyword evidence="12" id="KW-1185">Reference proteome</keyword>
<comment type="subcellular location">
    <subcellularLocation>
        <location evidence="1">Nucleus</location>
    </subcellularLocation>
</comment>
<dbReference type="FunFam" id="2.10.110.10:FF:000001">
    <property type="entry name" value="Cysteine and glycine-rich protein 1"/>
    <property type="match status" value="1"/>
</dbReference>
<dbReference type="SMART" id="SM00132">
    <property type="entry name" value="LIM"/>
    <property type="match status" value="2"/>
</dbReference>
<evidence type="ECO:0000259" key="10">
    <source>
        <dbReference type="PROSITE" id="PS50023"/>
    </source>
</evidence>
<dbReference type="GO" id="GO:0030018">
    <property type="term" value="C:Z disc"/>
    <property type="evidence" value="ECO:0007669"/>
    <property type="project" value="UniProtKB-ARBA"/>
</dbReference>
<evidence type="ECO:0000313" key="12">
    <source>
        <dbReference type="Proteomes" id="UP001168821"/>
    </source>
</evidence>
<dbReference type="GO" id="GO:0005634">
    <property type="term" value="C:nucleus"/>
    <property type="evidence" value="ECO:0007669"/>
    <property type="project" value="UniProtKB-SubCell"/>
</dbReference>
<organism evidence="11 12">
    <name type="scientific">Zophobas morio</name>
    <dbReference type="NCBI Taxonomy" id="2755281"/>
    <lineage>
        <taxon>Eukaryota</taxon>
        <taxon>Metazoa</taxon>
        <taxon>Ecdysozoa</taxon>
        <taxon>Arthropoda</taxon>
        <taxon>Hexapoda</taxon>
        <taxon>Insecta</taxon>
        <taxon>Pterygota</taxon>
        <taxon>Neoptera</taxon>
        <taxon>Endopterygota</taxon>
        <taxon>Coleoptera</taxon>
        <taxon>Polyphaga</taxon>
        <taxon>Cucujiformia</taxon>
        <taxon>Tenebrionidae</taxon>
        <taxon>Zophobas</taxon>
    </lineage>
</organism>
<dbReference type="AlphaFoldDB" id="A0AA38LZF0"/>
<keyword evidence="3 8" id="KW-0479">Metal-binding</keyword>
<feature type="domain" description="LIM zinc-binding" evidence="10">
    <location>
        <begin position="75"/>
        <end position="135"/>
    </location>
</feature>
<evidence type="ECO:0000256" key="4">
    <source>
        <dbReference type="ARBA" id="ARBA00022737"/>
    </source>
</evidence>
<dbReference type="GO" id="GO:0030036">
    <property type="term" value="P:actin cytoskeleton organization"/>
    <property type="evidence" value="ECO:0007669"/>
    <property type="project" value="TreeGrafter"/>
</dbReference>
<dbReference type="GO" id="GO:0046872">
    <property type="term" value="F:metal ion binding"/>
    <property type="evidence" value="ECO:0007669"/>
    <property type="project" value="UniProtKB-KW"/>
</dbReference>
<evidence type="ECO:0000313" key="11">
    <source>
        <dbReference type="EMBL" id="KAJ3615899.1"/>
    </source>
</evidence>
<dbReference type="InterPro" id="IPR001781">
    <property type="entry name" value="Znf_LIM"/>
</dbReference>
<evidence type="ECO:0000256" key="6">
    <source>
        <dbReference type="ARBA" id="ARBA00023038"/>
    </source>
</evidence>
<comment type="caution">
    <text evidence="11">The sequence shown here is derived from an EMBL/GenBank/DDBJ whole genome shotgun (WGS) entry which is preliminary data.</text>
</comment>
<accession>A0AA38LZF0</accession>
<feature type="region of interest" description="Disordered" evidence="9">
    <location>
        <begin position="48"/>
        <end position="73"/>
    </location>
</feature>
<evidence type="ECO:0000256" key="3">
    <source>
        <dbReference type="ARBA" id="ARBA00022723"/>
    </source>
</evidence>
<keyword evidence="2" id="KW-0517">Myogenesis</keyword>
<feature type="compositionally biased region" description="Low complexity" evidence="9">
    <location>
        <begin position="48"/>
        <end position="64"/>
    </location>
</feature>
<evidence type="ECO:0000256" key="2">
    <source>
        <dbReference type="ARBA" id="ARBA00022541"/>
    </source>
</evidence>
<keyword evidence="6 8" id="KW-0440">LIM domain</keyword>
<dbReference type="SUPFAM" id="SSF57716">
    <property type="entry name" value="Glucocorticoid receptor-like (DNA-binding domain)"/>
    <property type="match status" value="3"/>
</dbReference>
<dbReference type="EMBL" id="JALNTZ010003825">
    <property type="protein sequence ID" value="KAJ3615899.1"/>
    <property type="molecule type" value="Genomic_DNA"/>
</dbReference>
<evidence type="ECO:0000256" key="7">
    <source>
        <dbReference type="ARBA" id="ARBA00023242"/>
    </source>
</evidence>
<gene>
    <name evidence="11" type="ORF">Zmor_012212</name>
</gene>
<keyword evidence="7" id="KW-0539">Nucleus</keyword>
<feature type="domain" description="LIM zinc-binding" evidence="10">
    <location>
        <begin position="4"/>
        <end position="65"/>
    </location>
</feature>
<dbReference type="GO" id="GO:0060537">
    <property type="term" value="P:muscle tissue development"/>
    <property type="evidence" value="ECO:0007669"/>
    <property type="project" value="UniProtKB-ARBA"/>
</dbReference>
<evidence type="ECO:0000256" key="5">
    <source>
        <dbReference type="ARBA" id="ARBA00022833"/>
    </source>
</evidence>
<name>A0AA38LZF0_9CUCU</name>
<protein>
    <recommendedName>
        <fullName evidence="10">LIM zinc-binding domain-containing protein</fullName>
    </recommendedName>
</protein>